<gene>
    <name evidence="7" type="ORF">EDD29_2435</name>
</gene>
<organism evidence="7 8">
    <name type="scientific">Actinocorallia herbida</name>
    <dbReference type="NCBI Taxonomy" id="58109"/>
    <lineage>
        <taxon>Bacteria</taxon>
        <taxon>Bacillati</taxon>
        <taxon>Actinomycetota</taxon>
        <taxon>Actinomycetes</taxon>
        <taxon>Streptosporangiales</taxon>
        <taxon>Thermomonosporaceae</taxon>
        <taxon>Actinocorallia</taxon>
    </lineage>
</organism>
<dbReference type="PROSITE" id="PS50977">
    <property type="entry name" value="HTH_TETR_2"/>
    <property type="match status" value="1"/>
</dbReference>
<dbReference type="AlphaFoldDB" id="A0A3N1CUJ5"/>
<evidence type="ECO:0000256" key="2">
    <source>
        <dbReference type="ARBA" id="ARBA00023015"/>
    </source>
</evidence>
<dbReference type="GO" id="GO:0000976">
    <property type="term" value="F:transcription cis-regulatory region binding"/>
    <property type="evidence" value="ECO:0007669"/>
    <property type="project" value="TreeGrafter"/>
</dbReference>
<dbReference type="Pfam" id="PF00440">
    <property type="entry name" value="TetR_N"/>
    <property type="match status" value="1"/>
</dbReference>
<keyword evidence="3 5" id="KW-0238">DNA-binding</keyword>
<keyword evidence="2" id="KW-0805">Transcription regulation</keyword>
<evidence type="ECO:0000313" key="8">
    <source>
        <dbReference type="Proteomes" id="UP000272400"/>
    </source>
</evidence>
<keyword evidence="8" id="KW-1185">Reference proteome</keyword>
<dbReference type="PANTHER" id="PTHR30055">
    <property type="entry name" value="HTH-TYPE TRANSCRIPTIONAL REGULATOR RUTR"/>
    <property type="match status" value="1"/>
</dbReference>
<evidence type="ECO:0000256" key="3">
    <source>
        <dbReference type="ARBA" id="ARBA00023125"/>
    </source>
</evidence>
<dbReference type="InterPro" id="IPR036271">
    <property type="entry name" value="Tet_transcr_reg_TetR-rel_C_sf"/>
</dbReference>
<evidence type="ECO:0000256" key="4">
    <source>
        <dbReference type="ARBA" id="ARBA00023163"/>
    </source>
</evidence>
<sequence length="210" mass="23735">MKEDRRTIADPRPYAALLAKGEDRRQRILAVAQRLLRRQGWRSTTLGQIAREAGISTAGVLHHFESKEQLLHAILDARDADDESHSDYMSGDLVEELGKLAERFRRSPDLVGLFAILRVENIDPEAPLHQRFRSRHRVALETVSAFIRDGQRSGKYRVEPDPAVLAAEIVAFLNGIETTWLLDPSFPLSEVFREYVASLDRRLAPPSDAS</sequence>
<dbReference type="SUPFAM" id="SSF46689">
    <property type="entry name" value="Homeodomain-like"/>
    <property type="match status" value="1"/>
</dbReference>
<feature type="domain" description="HTH tetR-type" evidence="6">
    <location>
        <begin position="22"/>
        <end position="82"/>
    </location>
</feature>
<keyword evidence="4" id="KW-0804">Transcription</keyword>
<dbReference type="Gene3D" id="1.10.357.10">
    <property type="entry name" value="Tetracycline Repressor, domain 2"/>
    <property type="match status" value="1"/>
</dbReference>
<dbReference type="PRINTS" id="PR00455">
    <property type="entry name" value="HTHTETR"/>
</dbReference>
<dbReference type="InterPro" id="IPR001647">
    <property type="entry name" value="HTH_TetR"/>
</dbReference>
<evidence type="ECO:0000259" key="6">
    <source>
        <dbReference type="PROSITE" id="PS50977"/>
    </source>
</evidence>
<dbReference type="SUPFAM" id="SSF48498">
    <property type="entry name" value="Tetracyclin repressor-like, C-terminal domain"/>
    <property type="match status" value="1"/>
</dbReference>
<feature type="DNA-binding region" description="H-T-H motif" evidence="5">
    <location>
        <begin position="45"/>
        <end position="64"/>
    </location>
</feature>
<evidence type="ECO:0000256" key="1">
    <source>
        <dbReference type="ARBA" id="ARBA00022491"/>
    </source>
</evidence>
<accession>A0A3N1CUJ5</accession>
<proteinExistence type="predicted"/>
<dbReference type="EMBL" id="RJKE01000001">
    <property type="protein sequence ID" value="ROO84905.1"/>
    <property type="molecule type" value="Genomic_DNA"/>
</dbReference>
<reference evidence="7 8" key="1">
    <citation type="submission" date="2018-11" db="EMBL/GenBank/DDBJ databases">
        <title>Sequencing the genomes of 1000 actinobacteria strains.</title>
        <authorList>
            <person name="Klenk H.-P."/>
        </authorList>
    </citation>
    <scope>NUCLEOTIDE SEQUENCE [LARGE SCALE GENOMIC DNA]</scope>
    <source>
        <strain evidence="7 8">DSM 44254</strain>
    </source>
</reference>
<dbReference type="PANTHER" id="PTHR30055:SF175">
    <property type="entry name" value="HTH-TYPE TRANSCRIPTIONAL REPRESSOR KSTR2"/>
    <property type="match status" value="1"/>
</dbReference>
<dbReference type="InterPro" id="IPR050109">
    <property type="entry name" value="HTH-type_TetR-like_transc_reg"/>
</dbReference>
<dbReference type="GO" id="GO:0003700">
    <property type="term" value="F:DNA-binding transcription factor activity"/>
    <property type="evidence" value="ECO:0007669"/>
    <property type="project" value="TreeGrafter"/>
</dbReference>
<evidence type="ECO:0000256" key="5">
    <source>
        <dbReference type="PROSITE-ProRule" id="PRU00335"/>
    </source>
</evidence>
<dbReference type="Proteomes" id="UP000272400">
    <property type="component" value="Unassembled WGS sequence"/>
</dbReference>
<evidence type="ECO:0000313" key="7">
    <source>
        <dbReference type="EMBL" id="ROO84905.1"/>
    </source>
</evidence>
<protein>
    <submittedName>
        <fullName evidence="7">TetR family transcriptional regulator</fullName>
    </submittedName>
</protein>
<comment type="caution">
    <text evidence="7">The sequence shown here is derived from an EMBL/GenBank/DDBJ whole genome shotgun (WGS) entry which is preliminary data.</text>
</comment>
<dbReference type="RefSeq" id="WP_211359662.1">
    <property type="nucleotide sequence ID" value="NZ_RJKE01000001.1"/>
</dbReference>
<dbReference type="InterPro" id="IPR009057">
    <property type="entry name" value="Homeodomain-like_sf"/>
</dbReference>
<keyword evidence="1" id="KW-0678">Repressor</keyword>
<name>A0A3N1CUJ5_9ACTN</name>